<evidence type="ECO:0000256" key="1">
    <source>
        <dbReference type="ARBA" id="ARBA00022737"/>
    </source>
</evidence>
<keyword evidence="8" id="KW-1185">Reference proteome</keyword>
<dbReference type="PROSITE" id="PS50005">
    <property type="entry name" value="TPR"/>
    <property type="match status" value="1"/>
</dbReference>
<feature type="repeat" description="TPR" evidence="4">
    <location>
        <begin position="333"/>
        <end position="366"/>
    </location>
</feature>
<dbReference type="PANTHER" id="PTHR44858:SF1">
    <property type="entry name" value="UDP-N-ACETYLGLUCOSAMINE--PEPTIDE N-ACETYLGLUCOSAMINYLTRANSFERASE SPINDLY-RELATED"/>
    <property type="match status" value="1"/>
</dbReference>
<name>A0ABV3L4C4_9RHOB</name>
<gene>
    <name evidence="7" type="ORF">AB0T83_06170</name>
</gene>
<dbReference type="InterPro" id="IPR001867">
    <property type="entry name" value="OmpR/PhoB-type_DNA-bd"/>
</dbReference>
<dbReference type="InterPro" id="IPR036388">
    <property type="entry name" value="WH-like_DNA-bd_sf"/>
</dbReference>
<dbReference type="InterPro" id="IPR019734">
    <property type="entry name" value="TPR_rpt"/>
</dbReference>
<evidence type="ECO:0000256" key="4">
    <source>
        <dbReference type="PROSITE-ProRule" id="PRU00339"/>
    </source>
</evidence>
<dbReference type="PROSITE" id="PS51755">
    <property type="entry name" value="OMPR_PHOB"/>
    <property type="match status" value="1"/>
</dbReference>
<accession>A0ABV3L4C4</accession>
<evidence type="ECO:0000256" key="3">
    <source>
        <dbReference type="ARBA" id="ARBA00023125"/>
    </source>
</evidence>
<keyword evidence="2 4" id="KW-0802">TPR repeat</keyword>
<feature type="DNA-binding region" description="OmpR/PhoB-type" evidence="5">
    <location>
        <begin position="6"/>
        <end position="104"/>
    </location>
</feature>
<dbReference type="Proteomes" id="UP001553161">
    <property type="component" value="Unassembled WGS sequence"/>
</dbReference>
<proteinExistence type="predicted"/>
<reference evidence="7 8" key="1">
    <citation type="submission" date="2024-07" db="EMBL/GenBank/DDBJ databases">
        <authorList>
            <person name="Kang M."/>
        </authorList>
    </citation>
    <scope>NUCLEOTIDE SEQUENCE [LARGE SCALE GENOMIC DNA]</scope>
    <source>
        <strain evidence="7 8">DFM31</strain>
    </source>
</reference>
<evidence type="ECO:0000259" key="6">
    <source>
        <dbReference type="PROSITE" id="PS51755"/>
    </source>
</evidence>
<comment type="caution">
    <text evidence="7">The sequence shown here is derived from an EMBL/GenBank/DDBJ whole genome shotgun (WGS) entry which is preliminary data.</text>
</comment>
<evidence type="ECO:0000313" key="8">
    <source>
        <dbReference type="Proteomes" id="UP001553161"/>
    </source>
</evidence>
<dbReference type="Pfam" id="PF00486">
    <property type="entry name" value="Trans_reg_C"/>
    <property type="match status" value="1"/>
</dbReference>
<sequence>MAQHIGRIWRFGPFTFDTARAELTRDGAAVEIEPQSLRLLDHLIRNRDRVVSRDDLIDALWQGRAVSDWAVSAAVKALRRSLGDTVVPRLYVRTVHSRGFRFVAEVEGELLPDAQAREGPTILVRMFRCPQAEEAYLADGLTEDLITDLSRHPALTVLSYHTSRALGQEAVPANLGVSRVIGGSLRPVGARYRITLTIEDTNDGRQIWAERFDVDRARLLSAQDQICNRLTGVLMPGGAAVDKASHTARPFEAYDHYLQGRYAYYRYDPAGFADALAHFEAAARCDPGYAEAYAQQAYCRTSLFVFARPDGDATLDPAEALARKAIALDAGSALAHARLGWVLGFRDRPDAAIAAFEQALALSPDNAEALVAYGETLNRLGRPAQAQPLLEAAMAGESFCPPSWEFPRGHSLVLLGAQEEAVVRFRAVLARVPGFVPARVQMIRALVELGQTEAASGEVAHLRRLAPRYGLVQAARMFPYPDLQERDRLQTALSDAGMT</sequence>
<evidence type="ECO:0000313" key="7">
    <source>
        <dbReference type="EMBL" id="MEV8466368.1"/>
    </source>
</evidence>
<dbReference type="Gene3D" id="1.25.40.10">
    <property type="entry name" value="Tetratricopeptide repeat domain"/>
    <property type="match status" value="1"/>
</dbReference>
<protein>
    <submittedName>
        <fullName evidence="7">Tetratricopeptide repeat protein</fullName>
    </submittedName>
</protein>
<keyword evidence="1" id="KW-0677">Repeat</keyword>
<dbReference type="RefSeq" id="WP_366192166.1">
    <property type="nucleotide sequence ID" value="NZ_JBFBVU010000005.1"/>
</dbReference>
<dbReference type="Gene3D" id="1.10.10.10">
    <property type="entry name" value="Winged helix-like DNA-binding domain superfamily/Winged helix DNA-binding domain"/>
    <property type="match status" value="1"/>
</dbReference>
<keyword evidence="3 5" id="KW-0238">DNA-binding</keyword>
<evidence type="ECO:0000256" key="2">
    <source>
        <dbReference type="ARBA" id="ARBA00022803"/>
    </source>
</evidence>
<dbReference type="InterPro" id="IPR011990">
    <property type="entry name" value="TPR-like_helical_dom_sf"/>
</dbReference>
<dbReference type="InterPro" id="IPR016032">
    <property type="entry name" value="Sig_transdc_resp-reg_C-effctor"/>
</dbReference>
<dbReference type="InterPro" id="IPR050498">
    <property type="entry name" value="Ycf3"/>
</dbReference>
<organism evidence="7 8">
    <name type="scientific">Meridianimarinicoccus marinus</name>
    <dbReference type="NCBI Taxonomy" id="3231483"/>
    <lineage>
        <taxon>Bacteria</taxon>
        <taxon>Pseudomonadati</taxon>
        <taxon>Pseudomonadota</taxon>
        <taxon>Alphaproteobacteria</taxon>
        <taxon>Rhodobacterales</taxon>
        <taxon>Paracoccaceae</taxon>
        <taxon>Meridianimarinicoccus</taxon>
    </lineage>
</organism>
<dbReference type="SUPFAM" id="SSF48452">
    <property type="entry name" value="TPR-like"/>
    <property type="match status" value="1"/>
</dbReference>
<dbReference type="SMART" id="SM00028">
    <property type="entry name" value="TPR"/>
    <property type="match status" value="1"/>
</dbReference>
<feature type="domain" description="OmpR/PhoB-type" evidence="6">
    <location>
        <begin position="6"/>
        <end position="104"/>
    </location>
</feature>
<dbReference type="SUPFAM" id="SSF46894">
    <property type="entry name" value="C-terminal effector domain of the bipartite response regulators"/>
    <property type="match status" value="1"/>
</dbReference>
<dbReference type="SMART" id="SM00862">
    <property type="entry name" value="Trans_reg_C"/>
    <property type="match status" value="1"/>
</dbReference>
<dbReference type="Pfam" id="PF14559">
    <property type="entry name" value="TPR_19"/>
    <property type="match status" value="1"/>
</dbReference>
<dbReference type="EMBL" id="JBFBVU010000005">
    <property type="protein sequence ID" value="MEV8466368.1"/>
    <property type="molecule type" value="Genomic_DNA"/>
</dbReference>
<dbReference type="CDD" id="cd00383">
    <property type="entry name" value="trans_reg_C"/>
    <property type="match status" value="1"/>
</dbReference>
<evidence type="ECO:0000256" key="5">
    <source>
        <dbReference type="PROSITE-ProRule" id="PRU01091"/>
    </source>
</evidence>
<dbReference type="PANTHER" id="PTHR44858">
    <property type="entry name" value="TETRATRICOPEPTIDE REPEAT PROTEIN 6"/>
    <property type="match status" value="1"/>
</dbReference>